<dbReference type="SMART" id="SM00895">
    <property type="entry name" value="FCD"/>
    <property type="match status" value="1"/>
</dbReference>
<dbReference type="Gene3D" id="1.10.10.10">
    <property type="entry name" value="Winged helix-like DNA-binding domain superfamily/Winged helix DNA-binding domain"/>
    <property type="match status" value="1"/>
</dbReference>
<evidence type="ECO:0000256" key="1">
    <source>
        <dbReference type="ARBA" id="ARBA00023015"/>
    </source>
</evidence>
<dbReference type="InterPro" id="IPR036388">
    <property type="entry name" value="WH-like_DNA-bd_sf"/>
</dbReference>
<organism evidence="5 6">
    <name type="scientific">Rosistilla ulvae</name>
    <dbReference type="NCBI Taxonomy" id="1930277"/>
    <lineage>
        <taxon>Bacteria</taxon>
        <taxon>Pseudomonadati</taxon>
        <taxon>Planctomycetota</taxon>
        <taxon>Planctomycetia</taxon>
        <taxon>Pirellulales</taxon>
        <taxon>Pirellulaceae</taxon>
        <taxon>Rosistilla</taxon>
    </lineage>
</organism>
<feature type="domain" description="GntR C-terminal" evidence="4">
    <location>
        <begin position="60"/>
        <end position="178"/>
    </location>
</feature>
<dbReference type="GO" id="GO:0003677">
    <property type="term" value="F:DNA binding"/>
    <property type="evidence" value="ECO:0007669"/>
    <property type="project" value="UniProtKB-KW"/>
</dbReference>
<accession>A0A517M2E6</accession>
<evidence type="ECO:0000313" key="5">
    <source>
        <dbReference type="EMBL" id="QDS89048.1"/>
    </source>
</evidence>
<gene>
    <name evidence="5" type="primary">ydfH</name>
    <name evidence="5" type="ORF">EC9_32450</name>
</gene>
<dbReference type="SUPFAM" id="SSF46785">
    <property type="entry name" value="Winged helix' DNA-binding domain"/>
    <property type="match status" value="1"/>
</dbReference>
<evidence type="ECO:0000259" key="4">
    <source>
        <dbReference type="SMART" id="SM00895"/>
    </source>
</evidence>
<name>A0A517M2E6_9BACT</name>
<evidence type="ECO:0000256" key="2">
    <source>
        <dbReference type="ARBA" id="ARBA00023125"/>
    </source>
</evidence>
<proteinExistence type="predicted"/>
<keyword evidence="1" id="KW-0805">Transcription regulation</keyword>
<sequence length="189" mass="20843">MVADTRLTLRPIAGEYGTGINAASEAIKALAAEGLVRLEGKSGARVITRDLNRVRSEGVLRMAIECEAARRCAERVDNVQLSVLRGLADKVDRLFAAGDDLKGCRNADIAFHRTIVEFCGVPELWPSLMPLLDRLVTLDQTENRTTEIPGQKHIEVYEGLKSRDPEQAAIAMRQHLEHSLSMALASFYT</sequence>
<dbReference type="SUPFAM" id="SSF48008">
    <property type="entry name" value="GntR ligand-binding domain-like"/>
    <property type="match status" value="1"/>
</dbReference>
<evidence type="ECO:0000256" key="3">
    <source>
        <dbReference type="ARBA" id="ARBA00023163"/>
    </source>
</evidence>
<dbReference type="Gene3D" id="1.20.120.530">
    <property type="entry name" value="GntR ligand-binding domain-like"/>
    <property type="match status" value="1"/>
</dbReference>
<dbReference type="InterPro" id="IPR036390">
    <property type="entry name" value="WH_DNA-bd_sf"/>
</dbReference>
<evidence type="ECO:0000313" key="6">
    <source>
        <dbReference type="Proteomes" id="UP000319557"/>
    </source>
</evidence>
<protein>
    <submittedName>
        <fullName evidence="5">Putative HTH-type transcriptional regulator YdfH</fullName>
    </submittedName>
</protein>
<dbReference type="AlphaFoldDB" id="A0A517M2E6"/>
<dbReference type="EMBL" id="CP036261">
    <property type="protein sequence ID" value="QDS89048.1"/>
    <property type="molecule type" value="Genomic_DNA"/>
</dbReference>
<dbReference type="Proteomes" id="UP000319557">
    <property type="component" value="Chromosome"/>
</dbReference>
<dbReference type="PANTHER" id="PTHR43537">
    <property type="entry name" value="TRANSCRIPTIONAL REGULATOR, GNTR FAMILY"/>
    <property type="match status" value="1"/>
</dbReference>
<dbReference type="InterPro" id="IPR008920">
    <property type="entry name" value="TF_FadR/GntR_C"/>
</dbReference>
<dbReference type="InterPro" id="IPR011711">
    <property type="entry name" value="GntR_C"/>
</dbReference>
<keyword evidence="6" id="KW-1185">Reference proteome</keyword>
<reference evidence="5 6" key="1">
    <citation type="submission" date="2019-02" db="EMBL/GenBank/DDBJ databases">
        <title>Deep-cultivation of Planctomycetes and their phenomic and genomic characterization uncovers novel biology.</title>
        <authorList>
            <person name="Wiegand S."/>
            <person name="Jogler M."/>
            <person name="Boedeker C."/>
            <person name="Pinto D."/>
            <person name="Vollmers J."/>
            <person name="Rivas-Marin E."/>
            <person name="Kohn T."/>
            <person name="Peeters S.H."/>
            <person name="Heuer A."/>
            <person name="Rast P."/>
            <person name="Oberbeckmann S."/>
            <person name="Bunk B."/>
            <person name="Jeske O."/>
            <person name="Meyerdierks A."/>
            <person name="Storesund J.E."/>
            <person name="Kallscheuer N."/>
            <person name="Luecker S."/>
            <person name="Lage O.M."/>
            <person name="Pohl T."/>
            <person name="Merkel B.J."/>
            <person name="Hornburger P."/>
            <person name="Mueller R.-W."/>
            <person name="Bruemmer F."/>
            <person name="Labrenz M."/>
            <person name="Spormann A.M."/>
            <person name="Op den Camp H."/>
            <person name="Overmann J."/>
            <person name="Amann R."/>
            <person name="Jetten M.S.M."/>
            <person name="Mascher T."/>
            <person name="Medema M.H."/>
            <person name="Devos D.P."/>
            <person name="Kaster A.-K."/>
            <person name="Ovreas L."/>
            <person name="Rohde M."/>
            <person name="Galperin M.Y."/>
            <person name="Jogler C."/>
        </authorList>
    </citation>
    <scope>NUCLEOTIDE SEQUENCE [LARGE SCALE GENOMIC DNA]</scope>
    <source>
        <strain evidence="5 6">EC9</strain>
    </source>
</reference>
<dbReference type="PANTHER" id="PTHR43537:SF5">
    <property type="entry name" value="UXU OPERON TRANSCRIPTIONAL REGULATOR"/>
    <property type="match status" value="1"/>
</dbReference>
<keyword evidence="3" id="KW-0804">Transcription</keyword>
<keyword evidence="2" id="KW-0238">DNA-binding</keyword>
<dbReference type="Pfam" id="PF07729">
    <property type="entry name" value="FCD"/>
    <property type="match status" value="1"/>
</dbReference>
<dbReference type="KEGG" id="ruv:EC9_32450"/>